<dbReference type="SMART" id="SM00490">
    <property type="entry name" value="HELICc"/>
    <property type="match status" value="1"/>
</dbReference>
<dbReference type="EMBL" id="JBDKXB010000015">
    <property type="protein sequence ID" value="MEY6433097.1"/>
    <property type="molecule type" value="Genomic_DNA"/>
</dbReference>
<dbReference type="CDD" id="cd18787">
    <property type="entry name" value="SF2_C_DEAD"/>
    <property type="match status" value="1"/>
</dbReference>
<dbReference type="InterPro" id="IPR014014">
    <property type="entry name" value="RNA_helicase_DEAD_Q_motif"/>
</dbReference>
<dbReference type="Pfam" id="PF00271">
    <property type="entry name" value="Helicase_C"/>
    <property type="match status" value="1"/>
</dbReference>
<evidence type="ECO:0000259" key="10">
    <source>
        <dbReference type="PROSITE" id="PS51192"/>
    </source>
</evidence>
<dbReference type="CDD" id="cd00268">
    <property type="entry name" value="DEADc"/>
    <property type="match status" value="1"/>
</dbReference>
<evidence type="ECO:0000259" key="11">
    <source>
        <dbReference type="PROSITE" id="PS51194"/>
    </source>
</evidence>
<dbReference type="GO" id="GO:0016787">
    <property type="term" value="F:hydrolase activity"/>
    <property type="evidence" value="ECO:0007669"/>
    <property type="project" value="UniProtKB-KW"/>
</dbReference>
<feature type="domain" description="Helicase C-terminal" evidence="11">
    <location>
        <begin position="246"/>
        <end position="390"/>
    </location>
</feature>
<feature type="compositionally biased region" description="Basic and acidic residues" evidence="9">
    <location>
        <begin position="425"/>
        <end position="436"/>
    </location>
</feature>
<keyword evidence="4 7" id="KW-0347">Helicase</keyword>
<keyword evidence="5 7" id="KW-0067">ATP-binding</keyword>
<dbReference type="InterPro" id="IPR023554">
    <property type="entry name" value="RNA_helicase_ATP-dep_RhlB"/>
</dbReference>
<evidence type="ECO:0000256" key="5">
    <source>
        <dbReference type="ARBA" id="ARBA00022840"/>
    </source>
</evidence>
<keyword evidence="1 7" id="KW-0963">Cytoplasm</keyword>
<dbReference type="InterPro" id="IPR001650">
    <property type="entry name" value="Helicase_C-like"/>
</dbReference>
<comment type="caution">
    <text evidence="13">The sequence shown here is derived from an EMBL/GenBank/DDBJ whole genome shotgun (WGS) entry which is preliminary data.</text>
</comment>
<name>A0ABV4BEY4_9GAMM</name>
<dbReference type="SMART" id="SM00487">
    <property type="entry name" value="DEXDc"/>
    <property type="match status" value="1"/>
</dbReference>
<dbReference type="SUPFAM" id="SSF52540">
    <property type="entry name" value="P-loop containing nucleoside triphosphate hydrolases"/>
    <property type="match status" value="1"/>
</dbReference>
<dbReference type="InterPro" id="IPR027417">
    <property type="entry name" value="P-loop_NTPase"/>
</dbReference>
<feature type="region of interest" description="Disordered" evidence="9">
    <location>
        <begin position="400"/>
        <end position="487"/>
    </location>
</feature>
<evidence type="ECO:0000313" key="13">
    <source>
        <dbReference type="EMBL" id="MEY6433097.1"/>
    </source>
</evidence>
<dbReference type="Proteomes" id="UP001564408">
    <property type="component" value="Unassembled WGS sequence"/>
</dbReference>
<dbReference type="InterPro" id="IPR014001">
    <property type="entry name" value="Helicase_ATP-bd"/>
</dbReference>
<evidence type="ECO:0000256" key="7">
    <source>
        <dbReference type="HAMAP-Rule" id="MF_00661"/>
    </source>
</evidence>
<dbReference type="PROSITE" id="PS51192">
    <property type="entry name" value="HELICASE_ATP_BIND_1"/>
    <property type="match status" value="1"/>
</dbReference>
<evidence type="ECO:0000259" key="12">
    <source>
        <dbReference type="PROSITE" id="PS51195"/>
    </source>
</evidence>
<protein>
    <recommendedName>
        <fullName evidence="7">ATP-dependent RNA helicase RhlB</fullName>
        <ecNumber evidence="7">3.6.4.13</ecNumber>
    </recommendedName>
</protein>
<feature type="domain" description="DEAD-box RNA helicase Q" evidence="12">
    <location>
        <begin position="9"/>
        <end position="37"/>
    </location>
</feature>
<comment type="subcellular location">
    <subcellularLocation>
        <location evidence="7">Cytoplasm</location>
    </subcellularLocation>
</comment>
<keyword evidence="14" id="KW-1185">Reference proteome</keyword>
<comment type="catalytic activity">
    <reaction evidence="7">
        <text>ATP + H2O = ADP + phosphate + H(+)</text>
        <dbReference type="Rhea" id="RHEA:13065"/>
        <dbReference type="ChEBI" id="CHEBI:15377"/>
        <dbReference type="ChEBI" id="CHEBI:15378"/>
        <dbReference type="ChEBI" id="CHEBI:30616"/>
        <dbReference type="ChEBI" id="CHEBI:43474"/>
        <dbReference type="ChEBI" id="CHEBI:456216"/>
        <dbReference type="EC" id="3.6.4.13"/>
    </reaction>
</comment>
<dbReference type="PROSITE" id="PS00039">
    <property type="entry name" value="DEAD_ATP_HELICASE"/>
    <property type="match status" value="1"/>
</dbReference>
<comment type="function">
    <text evidence="7">DEAD-box RNA helicase involved in RNA degradation. Has RNA-dependent ATPase activity and unwinds double-stranded RNA.</text>
</comment>
<evidence type="ECO:0000256" key="2">
    <source>
        <dbReference type="ARBA" id="ARBA00022741"/>
    </source>
</evidence>
<feature type="short sequence motif" description="Q motif" evidence="8">
    <location>
        <begin position="9"/>
        <end position="37"/>
    </location>
</feature>
<feature type="compositionally biased region" description="Low complexity" evidence="9">
    <location>
        <begin position="471"/>
        <end position="487"/>
    </location>
</feature>
<sequence length="487" mass="54100">MTETHLTESRFDQFDLDPRILKALDEAGFTHCTPIQAETLPLALAGRDVAGQAQTGTGKTAAFLVATLQRLLTTSNEPPGEGCYPRVLILAPTRELAVQIHRDTQMLAKYTGFRVGLVYGGTGYQQQREDLARGLDILIGTPGRLIDYLKQRVFSLRRIEVVILDEADRMFDLGFIKDIRFLLRRMPPPEERLGLLFSATLSYRVTELAYEHMNNPMPVQIEPDQVTAERVTQSCFMVANDEKIPLLIGLLRRLENARVIVFANTKRETERIWGYLEGNGLRAAILSGDVPQKKRLRLLRHFTEGELPILVATDVAARGLHIPDVTHVINYDLPEDAEDYVHRIGRTARAGAAGEAISFVCETYAFCLPDIEAFIGAKVPMIHLDAGSLAEVAPNSRVRVPRHDRLERQERPAGRRAGAKHGRARRGEPGRPEVQRDTPPPEQQVATSEPEVGVEVATAAKKRRRRRRKPTSSAGGAAQAAPATESP</sequence>
<dbReference type="Pfam" id="PF00270">
    <property type="entry name" value="DEAD"/>
    <property type="match status" value="1"/>
</dbReference>
<evidence type="ECO:0000256" key="9">
    <source>
        <dbReference type="SAM" id="MobiDB-lite"/>
    </source>
</evidence>
<keyword evidence="3 7" id="KW-0378">Hydrolase</keyword>
<dbReference type="RefSeq" id="WP_369667479.1">
    <property type="nucleotide sequence ID" value="NZ_JBDKXB010000015.1"/>
</dbReference>
<evidence type="ECO:0000256" key="3">
    <source>
        <dbReference type="ARBA" id="ARBA00022801"/>
    </source>
</evidence>
<evidence type="ECO:0000256" key="4">
    <source>
        <dbReference type="ARBA" id="ARBA00022806"/>
    </source>
</evidence>
<dbReference type="Gene3D" id="3.40.50.300">
    <property type="entry name" value="P-loop containing nucleotide triphosphate hydrolases"/>
    <property type="match status" value="2"/>
</dbReference>
<organism evidence="13 14">
    <name type="scientific">Thioalkalicoccus limnaeus</name>
    <dbReference type="NCBI Taxonomy" id="120681"/>
    <lineage>
        <taxon>Bacteria</taxon>
        <taxon>Pseudomonadati</taxon>
        <taxon>Pseudomonadota</taxon>
        <taxon>Gammaproteobacteria</taxon>
        <taxon>Chromatiales</taxon>
        <taxon>Chromatiaceae</taxon>
        <taxon>Thioalkalicoccus</taxon>
    </lineage>
</organism>
<dbReference type="GO" id="GO:0003724">
    <property type="term" value="F:RNA helicase activity"/>
    <property type="evidence" value="ECO:0007669"/>
    <property type="project" value="UniProtKB-EC"/>
</dbReference>
<evidence type="ECO:0000256" key="6">
    <source>
        <dbReference type="ARBA" id="ARBA00022884"/>
    </source>
</evidence>
<feature type="compositionally biased region" description="Basic and acidic residues" evidence="9">
    <location>
        <begin position="401"/>
        <end position="413"/>
    </location>
</feature>
<dbReference type="InterPro" id="IPR050079">
    <property type="entry name" value="DEAD_box_RNA_helicase"/>
</dbReference>
<dbReference type="HAMAP" id="MF_00661">
    <property type="entry name" value="DEAD_helicase_RhlB"/>
    <property type="match status" value="1"/>
</dbReference>
<comment type="similarity">
    <text evidence="7">Belongs to the DEAD box helicase family. RhlB subfamily.</text>
</comment>
<dbReference type="PANTHER" id="PTHR47959:SF10">
    <property type="entry name" value="ATP-DEPENDENT RNA HELICASE RHLB"/>
    <property type="match status" value="1"/>
</dbReference>
<gene>
    <name evidence="7 13" type="primary">rhlB</name>
    <name evidence="13" type="ORF">ABC977_11845</name>
</gene>
<dbReference type="InterPro" id="IPR044742">
    <property type="entry name" value="DEAD/DEAH_RhlB"/>
</dbReference>
<dbReference type="PROSITE" id="PS51195">
    <property type="entry name" value="Q_MOTIF"/>
    <property type="match status" value="1"/>
</dbReference>
<evidence type="ECO:0000256" key="1">
    <source>
        <dbReference type="ARBA" id="ARBA00022490"/>
    </source>
</evidence>
<reference evidence="13 14" key="1">
    <citation type="submission" date="2024-05" db="EMBL/GenBank/DDBJ databases">
        <title>Genome Sequence and Characterization of the New Strain Purple Sulfur Bacterium of Genus Thioalkalicoccus.</title>
        <authorList>
            <person name="Bryantseva I.A."/>
            <person name="Kyndt J.A."/>
            <person name="Imhoff J.F."/>
        </authorList>
    </citation>
    <scope>NUCLEOTIDE SEQUENCE [LARGE SCALE GENOMIC DNA]</scope>
    <source>
        <strain evidence="13 14">Um2</strain>
    </source>
</reference>
<dbReference type="NCBIfam" id="NF003419">
    <property type="entry name" value="PRK04837.1"/>
    <property type="match status" value="1"/>
</dbReference>
<dbReference type="EC" id="3.6.4.13" evidence="7"/>
<keyword evidence="6 7" id="KW-0694">RNA-binding</keyword>
<keyword evidence="2 7" id="KW-0547">Nucleotide-binding</keyword>
<comment type="subunit">
    <text evidence="7">Component of the RNA degradosome, which is a multiprotein complex involved in RNA processing and mRNA degradation.</text>
</comment>
<proteinExistence type="inferred from homology"/>
<evidence type="ECO:0000313" key="14">
    <source>
        <dbReference type="Proteomes" id="UP001564408"/>
    </source>
</evidence>
<dbReference type="InterPro" id="IPR011545">
    <property type="entry name" value="DEAD/DEAH_box_helicase_dom"/>
</dbReference>
<accession>A0ABV4BEY4</accession>
<feature type="compositionally biased region" description="Basic residues" evidence="9">
    <location>
        <begin position="460"/>
        <end position="470"/>
    </location>
</feature>
<feature type="domain" description="Helicase ATP-binding" evidence="10">
    <location>
        <begin position="40"/>
        <end position="219"/>
    </location>
</feature>
<dbReference type="PROSITE" id="PS51194">
    <property type="entry name" value="HELICASE_CTER"/>
    <property type="match status" value="1"/>
</dbReference>
<dbReference type="InterPro" id="IPR000629">
    <property type="entry name" value="RNA-helicase_DEAD-box_CS"/>
</dbReference>
<dbReference type="PANTHER" id="PTHR47959">
    <property type="entry name" value="ATP-DEPENDENT RNA HELICASE RHLE-RELATED"/>
    <property type="match status" value="1"/>
</dbReference>
<evidence type="ECO:0000256" key="8">
    <source>
        <dbReference type="PROSITE-ProRule" id="PRU00552"/>
    </source>
</evidence>